<keyword evidence="6" id="KW-0378">Hydrolase</keyword>
<dbReference type="SUPFAM" id="SSF52540">
    <property type="entry name" value="P-loop containing nucleoside triphosphate hydrolases"/>
    <property type="match status" value="2"/>
</dbReference>
<dbReference type="Pfam" id="PF17862">
    <property type="entry name" value="AAA_lid_3"/>
    <property type="match status" value="1"/>
</dbReference>
<dbReference type="Proteomes" id="UP000644660">
    <property type="component" value="Unassembled WGS sequence"/>
</dbReference>
<evidence type="ECO:0000256" key="7">
    <source>
        <dbReference type="ARBA" id="ARBA00022840"/>
    </source>
</evidence>
<dbReference type="OrthoDB" id="5421at2759"/>
<dbReference type="PANTHER" id="PTHR23069:SF0">
    <property type="entry name" value="TAT-BINDING HOMOLOG 7"/>
    <property type="match status" value="1"/>
</dbReference>
<evidence type="ECO:0000256" key="2">
    <source>
        <dbReference type="ARBA" id="ARBA00004286"/>
    </source>
</evidence>
<dbReference type="CDD" id="cd19517">
    <property type="entry name" value="RecA-like_Yta7-like"/>
    <property type="match status" value="1"/>
</dbReference>
<evidence type="ECO:0000256" key="4">
    <source>
        <dbReference type="ARBA" id="ARBA00022454"/>
    </source>
</evidence>
<dbReference type="PANTHER" id="PTHR23069">
    <property type="entry name" value="AAA DOMAIN-CONTAINING"/>
    <property type="match status" value="1"/>
</dbReference>
<dbReference type="InterPro" id="IPR027417">
    <property type="entry name" value="P-loop_NTPase"/>
</dbReference>
<feature type="compositionally biased region" description="Basic and acidic residues" evidence="11">
    <location>
        <begin position="171"/>
        <end position="180"/>
    </location>
</feature>
<accession>A0A8H2VIN8</accession>
<dbReference type="InterPro" id="IPR045199">
    <property type="entry name" value="ATAD2-like"/>
</dbReference>
<keyword evidence="9" id="KW-0539">Nucleus</keyword>
<protein>
    <submittedName>
        <fullName evidence="13">Similar to Saccharomyces cerevisiae YGR270W YTA7 Protein that localizes to chromatin and has a role in regulation of histone gene expression</fullName>
    </submittedName>
</protein>
<evidence type="ECO:0000256" key="6">
    <source>
        <dbReference type="ARBA" id="ARBA00022801"/>
    </source>
</evidence>
<dbReference type="Pfam" id="PF00004">
    <property type="entry name" value="AAA"/>
    <property type="match status" value="2"/>
</dbReference>
<keyword evidence="7" id="KW-0067">ATP-binding</keyword>
<dbReference type="Gene3D" id="1.10.8.60">
    <property type="match status" value="1"/>
</dbReference>
<keyword evidence="4" id="KW-0158">Chromosome</keyword>
<feature type="compositionally biased region" description="Polar residues" evidence="11">
    <location>
        <begin position="75"/>
        <end position="90"/>
    </location>
</feature>
<dbReference type="GO" id="GO:0045815">
    <property type="term" value="P:transcription initiation-coupled chromatin remodeling"/>
    <property type="evidence" value="ECO:0007669"/>
    <property type="project" value="TreeGrafter"/>
</dbReference>
<dbReference type="InterPro" id="IPR003593">
    <property type="entry name" value="AAA+_ATPase"/>
</dbReference>
<dbReference type="GO" id="GO:0016887">
    <property type="term" value="F:ATP hydrolysis activity"/>
    <property type="evidence" value="ECO:0007669"/>
    <property type="project" value="InterPro"/>
</dbReference>
<dbReference type="CDD" id="cd05491">
    <property type="entry name" value="Bromo_TBP7_like"/>
    <property type="match status" value="1"/>
</dbReference>
<proteinExistence type="inferred from homology"/>
<evidence type="ECO:0000313" key="13">
    <source>
        <dbReference type="EMBL" id="CAB4256141.1"/>
    </source>
</evidence>
<evidence type="ECO:0000259" key="12">
    <source>
        <dbReference type="PROSITE" id="PS50014"/>
    </source>
</evidence>
<keyword evidence="14" id="KW-1185">Reference proteome</keyword>
<feature type="region of interest" description="Disordered" evidence="11">
    <location>
        <begin position="378"/>
        <end position="409"/>
    </location>
</feature>
<dbReference type="GO" id="GO:0005634">
    <property type="term" value="C:nucleus"/>
    <property type="evidence" value="ECO:0007669"/>
    <property type="project" value="UniProtKB-SubCell"/>
</dbReference>
<feature type="region of interest" description="Disordered" evidence="11">
    <location>
        <begin position="1"/>
        <end position="256"/>
    </location>
</feature>
<evidence type="ECO:0000256" key="8">
    <source>
        <dbReference type="ARBA" id="ARBA00023117"/>
    </source>
</evidence>
<sequence length="1376" mass="155367">MPRSLRNRDPDDSNPNEITDDNGVTHTTTRSLRRINYSEMDNMFDDDDEEPVDPTPDADHDTTVKIVEQPDFTLPFNTDNNNQESSNTTINNANYDNNDDEDEDEDEDEDDLATNGKRNLRKRKQAHYDDDDESFHEDELDDPLEDEDDDNDLDDEYSEGYHAKDSKRRHVAEQQRKDRNFVVPDPDDEAGLLVGDDEDEDEDDGALYYSNRRRSGRKIKKRHTQQIETPPRRNLRSTSMKAHTPEAQTDDDGYNGKHVTLADEIRELQEDSPINEKRSLRERTKPVDYTIPPPLSAATAEQYLTRQKSGSFVNPSPARRGGRAWNLGGPVRRLFPTGGPFGGNDVTTIFGQNTNFYGNTNGTSALNKNDQNNKLILDSDSSDDEILPLGATPKQKKDNPSKKTKKKPEIADLDPLGVDMNITFDEVGGLDNYIDQLKEMVTLPLLYPELYQNFNIMPPRGVLFHGPPGTGKTLMARALAASCSSESRKITFFMRKGADILSKWVGEAERQLRLLFEEAKKQQPSIIFFDEIDGLAPVRSSKQEQIHASIVSTMLALMDGMDNRGQVIVIGATNRPDAVDPALRRPGRFDREFYFPLPDEKARATILKIQTKKWNPQLPEKLVDGLAKLTKGYGGADLRALCTEAALSSIQRKYPQIYRSNDKLSVDPKKIHVNHKDFMLALKKIIPSSARQTGSIAEPLPKSVKPLLERQFSSIKTVLNGILSDEKSNKSGKDTTIQHYIDYEDSDSEMEGFTVGGLDKYEILDQIRESQICNPRMLITGSQGNGQQYIGAAILNHLEHYNVQKLDLGSLASESNRSIDAAIVQGFIEARKRQPSIIFIPNIDIWARSIPASALSTLSSLVRSLKSKERILLLGIADSPAEELSYDEAITQLYFQDNIFNIEKPQTVERSEYFKAISGILQMRPTEFVTERKRTKPLEKLPVVSPNLLPENLDENGSPLPEDEILRRKLKKFQYQDMKLKNVLKIKLSGLMDLFKNRYKRFRKPTVDDSFLVHLFEPLADPNYQPAYIKEGDMILEITTGKKFFNMDLDIIEERLWNGYYSEPKQFLEDVELIYLDAMTVGDRERVIKASEMFANAQMGIEDISTPELIKECKITRKRDREREQLYIKQLEQEKLTNNVERNTKEVGHDINSEVAPTANFVTTDNVGTIGTIEVGTGSGNQVQVQLQLDEKSDIPGSSLIDNSNEVDVTKPVVIEKPEIQPTVTSNEIVIDRASGGEELSVKPNDQEQTSVATQIPISNGDEANIEIKSGATAENSAAKEQENNSVIASEELNEKIGDDTPSKIEDTRVVTLSKTRLDDVVSSLIKETDDFSVTALENIYSKVIRIIWEDRQSWDKSETLSHLESYISKLDKRGQ</sequence>
<dbReference type="Gene3D" id="1.20.920.10">
    <property type="entry name" value="Bromodomain-like"/>
    <property type="match status" value="1"/>
</dbReference>
<dbReference type="SUPFAM" id="SSF47370">
    <property type="entry name" value="Bromodomain"/>
    <property type="match status" value="1"/>
</dbReference>
<comment type="subcellular location">
    <subcellularLocation>
        <location evidence="2">Chromosome</location>
    </subcellularLocation>
    <subcellularLocation>
        <location evidence="1">Nucleus</location>
    </subcellularLocation>
</comment>
<dbReference type="GO" id="GO:0006334">
    <property type="term" value="P:nucleosome assembly"/>
    <property type="evidence" value="ECO:0007669"/>
    <property type="project" value="TreeGrafter"/>
</dbReference>
<dbReference type="InterPro" id="IPR001487">
    <property type="entry name" value="Bromodomain"/>
</dbReference>
<keyword evidence="8 10" id="KW-0103">Bromodomain</keyword>
<evidence type="ECO:0000256" key="5">
    <source>
        <dbReference type="ARBA" id="ARBA00022741"/>
    </source>
</evidence>
<evidence type="ECO:0000256" key="3">
    <source>
        <dbReference type="ARBA" id="ARBA00006914"/>
    </source>
</evidence>
<evidence type="ECO:0000256" key="9">
    <source>
        <dbReference type="ARBA" id="ARBA00023242"/>
    </source>
</evidence>
<dbReference type="FunFam" id="3.40.50.300:FF:001218">
    <property type="entry name" value="AAA family ATPase, putative"/>
    <property type="match status" value="1"/>
</dbReference>
<dbReference type="InterPro" id="IPR036427">
    <property type="entry name" value="Bromodomain-like_sf"/>
</dbReference>
<feature type="domain" description="Bromo" evidence="12">
    <location>
        <begin position="1047"/>
        <end position="1089"/>
    </location>
</feature>
<dbReference type="GO" id="GO:0006337">
    <property type="term" value="P:nucleosome disassembly"/>
    <property type="evidence" value="ECO:0007669"/>
    <property type="project" value="TreeGrafter"/>
</dbReference>
<dbReference type="FunFam" id="3.40.50.300:FF:000061">
    <property type="entry name" value="ATPase family, AAA domain-containing 2"/>
    <property type="match status" value="1"/>
</dbReference>
<comment type="similarity">
    <text evidence="3">Belongs to the AAA ATPase family.</text>
</comment>
<evidence type="ECO:0000256" key="11">
    <source>
        <dbReference type="SAM" id="MobiDB-lite"/>
    </source>
</evidence>
<reference evidence="13 14" key="1">
    <citation type="submission" date="2020-05" db="EMBL/GenBank/DDBJ databases">
        <authorList>
            <person name="Casaregola S."/>
            <person name="Devillers H."/>
            <person name="Grondin C."/>
        </authorList>
    </citation>
    <scope>NUCLEOTIDE SEQUENCE [LARGE SCALE GENOMIC DNA]</scope>
    <source>
        <strain evidence="13 14">CLIB 1767</strain>
    </source>
</reference>
<evidence type="ECO:0000313" key="14">
    <source>
        <dbReference type="Proteomes" id="UP000644660"/>
    </source>
</evidence>
<dbReference type="GO" id="GO:0005524">
    <property type="term" value="F:ATP binding"/>
    <property type="evidence" value="ECO:0007669"/>
    <property type="project" value="UniProtKB-KW"/>
</dbReference>
<feature type="compositionally biased region" description="Acidic residues" evidence="11">
    <location>
        <begin position="42"/>
        <end position="52"/>
    </location>
</feature>
<feature type="compositionally biased region" description="Polar residues" evidence="11">
    <location>
        <begin position="21"/>
        <end position="30"/>
    </location>
</feature>
<dbReference type="SMART" id="SM00382">
    <property type="entry name" value="AAA"/>
    <property type="match status" value="1"/>
</dbReference>
<evidence type="ECO:0000256" key="10">
    <source>
        <dbReference type="PROSITE-ProRule" id="PRU00035"/>
    </source>
</evidence>
<feature type="compositionally biased region" description="Basic and acidic residues" evidence="11">
    <location>
        <begin position="1"/>
        <end position="11"/>
    </location>
</feature>
<dbReference type="InterPro" id="IPR041569">
    <property type="entry name" value="AAA_lid_3"/>
</dbReference>
<dbReference type="GO" id="GO:0042393">
    <property type="term" value="F:histone binding"/>
    <property type="evidence" value="ECO:0007669"/>
    <property type="project" value="UniProtKB-ARBA"/>
</dbReference>
<dbReference type="EMBL" id="CAEFZW010000008">
    <property type="protein sequence ID" value="CAB4256141.1"/>
    <property type="molecule type" value="Genomic_DNA"/>
</dbReference>
<evidence type="ECO:0000256" key="1">
    <source>
        <dbReference type="ARBA" id="ARBA00004123"/>
    </source>
</evidence>
<feature type="compositionally biased region" description="Acidic residues" evidence="11">
    <location>
        <begin position="129"/>
        <end position="158"/>
    </location>
</feature>
<dbReference type="GeneID" id="64859213"/>
<dbReference type="InterPro" id="IPR003959">
    <property type="entry name" value="ATPase_AAA_core"/>
</dbReference>
<comment type="caution">
    <text evidence="13">The sequence shown here is derived from an EMBL/GenBank/DDBJ whole genome shotgun (WGS) entry which is preliminary data.</text>
</comment>
<dbReference type="GO" id="GO:0140674">
    <property type="term" value="F:ATP-dependent histone chaperone activity"/>
    <property type="evidence" value="ECO:0007669"/>
    <property type="project" value="UniProtKB-ARBA"/>
</dbReference>
<feature type="compositionally biased region" description="Basic residues" evidence="11">
    <location>
        <begin position="211"/>
        <end position="224"/>
    </location>
</feature>
<organism evidence="13 14">
    <name type="scientific">Maudiozyma barnettii</name>
    <dbReference type="NCBI Taxonomy" id="61262"/>
    <lineage>
        <taxon>Eukaryota</taxon>
        <taxon>Fungi</taxon>
        <taxon>Dikarya</taxon>
        <taxon>Ascomycota</taxon>
        <taxon>Saccharomycotina</taxon>
        <taxon>Saccharomycetes</taxon>
        <taxon>Saccharomycetales</taxon>
        <taxon>Saccharomycetaceae</taxon>
        <taxon>Maudiozyma</taxon>
    </lineage>
</organism>
<dbReference type="InterPro" id="IPR003960">
    <property type="entry name" value="ATPase_AAA_CS"/>
</dbReference>
<dbReference type="FunFam" id="1.10.8.60:FF:000016">
    <property type="entry name" value="ATPase family AAA domain-containing protein 2B"/>
    <property type="match status" value="1"/>
</dbReference>
<feature type="compositionally biased region" description="Acidic residues" evidence="11">
    <location>
        <begin position="97"/>
        <end position="112"/>
    </location>
</feature>
<dbReference type="GO" id="GO:0000785">
    <property type="term" value="C:chromatin"/>
    <property type="evidence" value="ECO:0007669"/>
    <property type="project" value="UniProtKB-ARBA"/>
</dbReference>
<name>A0A8H2VIN8_9SACH</name>
<gene>
    <name evidence="13" type="ORF">KABA2_08S04224</name>
</gene>
<feature type="compositionally biased region" description="Acidic residues" evidence="11">
    <location>
        <begin position="185"/>
        <end position="205"/>
    </location>
</feature>
<keyword evidence="5" id="KW-0547">Nucleotide-binding</keyword>
<dbReference type="PROSITE" id="PS50014">
    <property type="entry name" value="BROMODOMAIN_2"/>
    <property type="match status" value="1"/>
</dbReference>
<dbReference type="PROSITE" id="PS00674">
    <property type="entry name" value="AAA"/>
    <property type="match status" value="1"/>
</dbReference>
<dbReference type="Gene3D" id="3.40.50.300">
    <property type="entry name" value="P-loop containing nucleotide triphosphate hydrolases"/>
    <property type="match status" value="2"/>
</dbReference>
<dbReference type="GO" id="GO:0003682">
    <property type="term" value="F:chromatin binding"/>
    <property type="evidence" value="ECO:0007669"/>
    <property type="project" value="TreeGrafter"/>
</dbReference>
<dbReference type="RefSeq" id="XP_041407985.1">
    <property type="nucleotide sequence ID" value="XM_041552051.1"/>
</dbReference>